<proteinExistence type="predicted"/>
<gene>
    <name evidence="2" type="ORF">UFOPK1493_03756</name>
</gene>
<dbReference type="EMBL" id="CAEZSR010000233">
    <property type="protein sequence ID" value="CAB4591231.1"/>
    <property type="molecule type" value="Genomic_DNA"/>
</dbReference>
<dbReference type="AlphaFoldDB" id="A0A6J6FR83"/>
<sequence>MAIATATLLVVLAVAIAWWWTRDDADEPAAGTPTAPASVAPTTPPSPAPTLPPTSEPPATTDTTPPPASTTASTTPDPGRVDVGGGVGFTLPAGFTAAAVAPGVEVSDGTVRLFAAVSARTAGEDPIVVLQEYVTGFDALYASAAYGQVAVRPPDPSGAPVDGRSMRYRVLAADGTGYTGRIDVLRRADGLVLLTDRYVAIDAVTATPFAPADASLVPAAFAELAASLIAAPAVGSAAPLTPLAPARVSSVHPQLGVEGTFALMPPTGWVDVGSVPGRVVVAHPAGETFVVERTADTADPAVAELQALAALLTQWPTATAGPFAALDPADGRTARTVEAAFTATAPDGRAVQGTVRSWWDSATGRAWVAVVTSLVDVAPQPGHAAFLLAQTDAELAGLPT</sequence>
<feature type="compositionally biased region" description="Low complexity" evidence="1">
    <location>
        <begin position="28"/>
        <end position="41"/>
    </location>
</feature>
<organism evidence="2">
    <name type="scientific">freshwater metagenome</name>
    <dbReference type="NCBI Taxonomy" id="449393"/>
    <lineage>
        <taxon>unclassified sequences</taxon>
        <taxon>metagenomes</taxon>
        <taxon>ecological metagenomes</taxon>
    </lineage>
</organism>
<protein>
    <submittedName>
        <fullName evidence="2">Unannotated protein</fullName>
    </submittedName>
</protein>
<evidence type="ECO:0000313" key="2">
    <source>
        <dbReference type="EMBL" id="CAB4591231.1"/>
    </source>
</evidence>
<evidence type="ECO:0000256" key="1">
    <source>
        <dbReference type="SAM" id="MobiDB-lite"/>
    </source>
</evidence>
<feature type="compositionally biased region" description="Low complexity" evidence="1">
    <location>
        <begin position="57"/>
        <end position="78"/>
    </location>
</feature>
<accession>A0A6J6FR83</accession>
<feature type="region of interest" description="Disordered" evidence="1">
    <location>
        <begin position="27"/>
        <end position="85"/>
    </location>
</feature>
<name>A0A6J6FR83_9ZZZZ</name>
<reference evidence="2" key="1">
    <citation type="submission" date="2020-05" db="EMBL/GenBank/DDBJ databases">
        <authorList>
            <person name="Chiriac C."/>
            <person name="Salcher M."/>
            <person name="Ghai R."/>
            <person name="Kavagutti S V."/>
        </authorList>
    </citation>
    <scope>NUCLEOTIDE SEQUENCE</scope>
</reference>
<feature type="compositionally biased region" description="Pro residues" evidence="1">
    <location>
        <begin position="42"/>
        <end position="56"/>
    </location>
</feature>